<proteinExistence type="predicted"/>
<protein>
    <submittedName>
        <fullName evidence="1">Uncharacterized protein</fullName>
    </submittedName>
</protein>
<dbReference type="EMBL" id="UINC01227878">
    <property type="protein sequence ID" value="SVE58958.1"/>
    <property type="molecule type" value="Genomic_DNA"/>
</dbReference>
<name>A0A383ESB6_9ZZZZ</name>
<accession>A0A383ESB6</accession>
<feature type="non-terminal residue" evidence="1">
    <location>
        <position position="117"/>
    </location>
</feature>
<evidence type="ECO:0000313" key="1">
    <source>
        <dbReference type="EMBL" id="SVE58958.1"/>
    </source>
</evidence>
<reference evidence="1" key="1">
    <citation type="submission" date="2018-05" db="EMBL/GenBank/DDBJ databases">
        <authorList>
            <person name="Lanie J.A."/>
            <person name="Ng W.-L."/>
            <person name="Kazmierczak K.M."/>
            <person name="Andrzejewski T.M."/>
            <person name="Davidsen T.M."/>
            <person name="Wayne K.J."/>
            <person name="Tettelin H."/>
            <person name="Glass J.I."/>
            <person name="Rusch D."/>
            <person name="Podicherti R."/>
            <person name="Tsui H.-C.T."/>
            <person name="Winkler M.E."/>
        </authorList>
    </citation>
    <scope>NUCLEOTIDE SEQUENCE</scope>
</reference>
<organism evidence="1">
    <name type="scientific">marine metagenome</name>
    <dbReference type="NCBI Taxonomy" id="408172"/>
    <lineage>
        <taxon>unclassified sequences</taxon>
        <taxon>metagenomes</taxon>
        <taxon>ecological metagenomes</taxon>
    </lineage>
</organism>
<gene>
    <name evidence="1" type="ORF">METZ01_LOCUS511812</name>
</gene>
<sequence length="117" mass="13057">MWALIEDGSITKHLRGNRGITIGDTRYSRNIFSFRWSNAEREAIGIYEVEFDNTNKKDEQWYTNTNQSFAFAGGKITASYGSSTAKAHADTLWTQADSDNGDLPDDKSIGDVKVEGL</sequence>
<dbReference type="AlphaFoldDB" id="A0A383ESB6"/>